<comment type="cofactor">
    <cofactor evidence="1">
        <name>Mg(2+)</name>
        <dbReference type="ChEBI" id="CHEBI:18420"/>
    </cofactor>
</comment>
<evidence type="ECO:0000313" key="7">
    <source>
        <dbReference type="EMBL" id="SHJ63753.1"/>
    </source>
</evidence>
<protein>
    <submittedName>
        <fullName evidence="7">Heptaprenyl diphosphate synthase</fullName>
    </submittedName>
</protein>
<comment type="similarity">
    <text evidence="2 6">Belongs to the FPP/GGPP synthase family.</text>
</comment>
<evidence type="ECO:0000256" key="6">
    <source>
        <dbReference type="RuleBase" id="RU004466"/>
    </source>
</evidence>
<evidence type="ECO:0000256" key="3">
    <source>
        <dbReference type="ARBA" id="ARBA00022679"/>
    </source>
</evidence>
<evidence type="ECO:0000256" key="4">
    <source>
        <dbReference type="ARBA" id="ARBA00022723"/>
    </source>
</evidence>
<sequence>MQQILLNKGSNIEHGLDKVQEMLIEVCKSNSQYCNHLTEYLLNRGGKRLRPLLVILIAENNKLDEVIKVAAASELIHTASLVHDDIVDNSPLRRGLQTINSKWNNSVAVLVGDFLFARAFELLCEIKQGEILSHYTKAITYMSIGELEQLSNRFKVNKTQEQYYLEIYGKTGVLIATCCKAGGILRDMSKADVDNLTIYGTELGYAFQIIDDILDIKGSENALGKPIFNDLKEGNITLPLILLLQKMPNKGLVEEIIVDKRFTDSNLRFIYNMLSEYNILELCLEIAKNHIQKAIMSLEKITDCKEKMKLKEIAEFVLSRNF</sequence>
<dbReference type="AlphaFoldDB" id="A0A1M6KXQ9"/>
<dbReference type="SFLD" id="SFLDS00005">
    <property type="entry name" value="Isoprenoid_Synthase_Type_I"/>
    <property type="match status" value="1"/>
</dbReference>
<dbReference type="PANTHER" id="PTHR12001">
    <property type="entry name" value="GERANYLGERANYL PYROPHOSPHATE SYNTHASE"/>
    <property type="match status" value="1"/>
</dbReference>
<dbReference type="EMBL" id="FRAI01000005">
    <property type="protein sequence ID" value="SHJ63753.1"/>
    <property type="molecule type" value="Genomic_DNA"/>
</dbReference>
<dbReference type="PANTHER" id="PTHR12001:SF69">
    <property type="entry name" value="ALL TRANS-POLYPRENYL-DIPHOSPHATE SYNTHASE PDSS1"/>
    <property type="match status" value="1"/>
</dbReference>
<dbReference type="InterPro" id="IPR033749">
    <property type="entry name" value="Polyprenyl_synt_CS"/>
</dbReference>
<keyword evidence="4" id="KW-0479">Metal-binding</keyword>
<evidence type="ECO:0000256" key="5">
    <source>
        <dbReference type="ARBA" id="ARBA00022842"/>
    </source>
</evidence>
<keyword evidence="5" id="KW-0460">Magnesium</keyword>
<organism evidence="7 8">
    <name type="scientific">Anaerobranca californiensis DSM 14826</name>
    <dbReference type="NCBI Taxonomy" id="1120989"/>
    <lineage>
        <taxon>Bacteria</taxon>
        <taxon>Bacillati</taxon>
        <taxon>Bacillota</taxon>
        <taxon>Clostridia</taxon>
        <taxon>Eubacteriales</taxon>
        <taxon>Proteinivoracaceae</taxon>
        <taxon>Anaerobranca</taxon>
    </lineage>
</organism>
<dbReference type="GO" id="GO:0008299">
    <property type="term" value="P:isoprenoid biosynthetic process"/>
    <property type="evidence" value="ECO:0007669"/>
    <property type="project" value="InterPro"/>
</dbReference>
<dbReference type="GO" id="GO:0046872">
    <property type="term" value="F:metal ion binding"/>
    <property type="evidence" value="ECO:0007669"/>
    <property type="project" value="UniProtKB-KW"/>
</dbReference>
<dbReference type="PROSITE" id="PS00723">
    <property type="entry name" value="POLYPRENYL_SYNTHASE_1"/>
    <property type="match status" value="1"/>
</dbReference>
<dbReference type="STRING" id="1120989.SAMN02745227_00292"/>
<dbReference type="CDD" id="cd00685">
    <property type="entry name" value="Trans_IPPS_HT"/>
    <property type="match status" value="1"/>
</dbReference>
<accession>A0A1M6KXQ9</accession>
<name>A0A1M6KXQ9_9FIRM</name>
<dbReference type="RefSeq" id="WP_084672337.1">
    <property type="nucleotide sequence ID" value="NZ_FRAI01000005.1"/>
</dbReference>
<dbReference type="PROSITE" id="PS00444">
    <property type="entry name" value="POLYPRENYL_SYNTHASE_2"/>
    <property type="match status" value="1"/>
</dbReference>
<reference evidence="8" key="1">
    <citation type="submission" date="2016-11" db="EMBL/GenBank/DDBJ databases">
        <authorList>
            <person name="Varghese N."/>
            <person name="Submissions S."/>
        </authorList>
    </citation>
    <scope>NUCLEOTIDE SEQUENCE [LARGE SCALE GENOMIC DNA]</scope>
    <source>
        <strain evidence="8">DSM 14826</strain>
    </source>
</reference>
<dbReference type="SUPFAM" id="SSF48576">
    <property type="entry name" value="Terpenoid synthases"/>
    <property type="match status" value="1"/>
</dbReference>
<keyword evidence="8" id="KW-1185">Reference proteome</keyword>
<dbReference type="Pfam" id="PF00348">
    <property type="entry name" value="polyprenyl_synt"/>
    <property type="match status" value="1"/>
</dbReference>
<keyword evidence="3 6" id="KW-0808">Transferase</keyword>
<gene>
    <name evidence="7" type="ORF">SAMN02745227_00292</name>
</gene>
<dbReference type="InterPro" id="IPR008949">
    <property type="entry name" value="Isoprenoid_synthase_dom_sf"/>
</dbReference>
<dbReference type="Proteomes" id="UP000243547">
    <property type="component" value="Unassembled WGS sequence"/>
</dbReference>
<dbReference type="GO" id="GO:0004659">
    <property type="term" value="F:prenyltransferase activity"/>
    <property type="evidence" value="ECO:0007669"/>
    <property type="project" value="InterPro"/>
</dbReference>
<dbReference type="InterPro" id="IPR000092">
    <property type="entry name" value="Polyprenyl_synt"/>
</dbReference>
<evidence type="ECO:0000256" key="2">
    <source>
        <dbReference type="ARBA" id="ARBA00006706"/>
    </source>
</evidence>
<evidence type="ECO:0000256" key="1">
    <source>
        <dbReference type="ARBA" id="ARBA00001946"/>
    </source>
</evidence>
<dbReference type="Gene3D" id="1.10.600.10">
    <property type="entry name" value="Farnesyl Diphosphate Synthase"/>
    <property type="match status" value="1"/>
</dbReference>
<dbReference type="OrthoDB" id="9805316at2"/>
<evidence type="ECO:0000313" key="8">
    <source>
        <dbReference type="Proteomes" id="UP000243547"/>
    </source>
</evidence>
<proteinExistence type="inferred from homology"/>